<accession>A0A2T3KMJ2</accession>
<name>A0A2T3KMJ2_9GAMM</name>
<protein>
    <recommendedName>
        <fullName evidence="4">DUF3828 domain-containing protein</fullName>
    </recommendedName>
</protein>
<organism evidence="2 3">
    <name type="scientific">Photobacterium kishitanii</name>
    <dbReference type="NCBI Taxonomy" id="318456"/>
    <lineage>
        <taxon>Bacteria</taxon>
        <taxon>Pseudomonadati</taxon>
        <taxon>Pseudomonadota</taxon>
        <taxon>Gammaproteobacteria</taxon>
        <taxon>Vibrionales</taxon>
        <taxon>Vibrionaceae</taxon>
        <taxon>Photobacterium</taxon>
    </lineage>
</organism>
<comment type="caution">
    <text evidence="2">The sequence shown here is derived from an EMBL/GenBank/DDBJ whole genome shotgun (WGS) entry which is preliminary data.</text>
</comment>
<evidence type="ECO:0000313" key="3">
    <source>
        <dbReference type="Proteomes" id="UP000241426"/>
    </source>
</evidence>
<feature type="signal peptide" evidence="1">
    <location>
        <begin position="1"/>
        <end position="21"/>
    </location>
</feature>
<dbReference type="EMBL" id="PYNF01000002">
    <property type="protein sequence ID" value="PSV01019.1"/>
    <property type="molecule type" value="Genomic_DNA"/>
</dbReference>
<dbReference type="Proteomes" id="UP000241426">
    <property type="component" value="Unassembled WGS sequence"/>
</dbReference>
<reference evidence="2 3" key="1">
    <citation type="submission" date="2018-01" db="EMBL/GenBank/DDBJ databases">
        <title>Whole genome sequencing of Histamine producing bacteria.</title>
        <authorList>
            <person name="Butler K."/>
        </authorList>
    </citation>
    <scope>NUCLEOTIDE SEQUENCE [LARGE SCALE GENOMIC DNA]</scope>
    <source>
        <strain evidence="2 3">FS-7.2</strain>
    </source>
</reference>
<evidence type="ECO:0008006" key="4">
    <source>
        <dbReference type="Google" id="ProtNLM"/>
    </source>
</evidence>
<proteinExistence type="predicted"/>
<evidence type="ECO:0000313" key="2">
    <source>
        <dbReference type="EMBL" id="PSV01019.1"/>
    </source>
</evidence>
<gene>
    <name evidence="2" type="ORF">C9J27_03045</name>
</gene>
<feature type="chain" id="PRO_5015760035" description="DUF3828 domain-containing protein" evidence="1">
    <location>
        <begin position="22"/>
        <end position="190"/>
    </location>
</feature>
<dbReference type="RefSeq" id="WP_107288747.1">
    <property type="nucleotide sequence ID" value="NZ_PYNF01000002.1"/>
</dbReference>
<evidence type="ECO:0000256" key="1">
    <source>
        <dbReference type="SAM" id="SignalP"/>
    </source>
</evidence>
<keyword evidence="1" id="KW-0732">Signal</keyword>
<sequence length="190" mass="21608">MKKYVVTAAVLLVLSSSSAFAKSTPNDFVKYLSSNDSTSALKMIDEDEVRAGFINDMSTTKNKLNEISKVFNDAASHNIDEKMQEGSILVNKISDHLDLMVSLYKKQPEFFNQVMVDTIREYPNRNCKYKVLANSKHPVVSVNCGDKYTDKYTLTLHNREWKVTEINYAKVRMLNSVATRIANMILHKEA</sequence>
<dbReference type="AlphaFoldDB" id="A0A2T3KMJ2"/>